<dbReference type="Pfam" id="PF05258">
    <property type="entry name" value="DciA"/>
    <property type="match status" value="1"/>
</dbReference>
<name>A0A7V0Z7V0_UNCW3</name>
<organism evidence="1">
    <name type="scientific">candidate division WOR-3 bacterium</name>
    <dbReference type="NCBI Taxonomy" id="2052148"/>
    <lineage>
        <taxon>Bacteria</taxon>
        <taxon>Bacteria division WOR-3</taxon>
    </lineage>
</organism>
<proteinExistence type="predicted"/>
<sequence>MLRYPEKINKILPRVIKSLNLDEKFKELEMVKYWKDIVGEKIAHHARAININEANLYVVVDNPVWQAQLFLLKNKILKKFNELGANLIDIKFIIEKGGSFKE</sequence>
<comment type="caution">
    <text evidence="1">The sequence shown here is derived from an EMBL/GenBank/DDBJ whole genome shotgun (WGS) entry which is preliminary data.</text>
</comment>
<dbReference type="EMBL" id="DSKY01000022">
    <property type="protein sequence ID" value="HDY60203.1"/>
    <property type="molecule type" value="Genomic_DNA"/>
</dbReference>
<evidence type="ECO:0000313" key="1">
    <source>
        <dbReference type="EMBL" id="HDY60203.1"/>
    </source>
</evidence>
<accession>A0A7V0Z7V0</accession>
<dbReference type="InterPro" id="IPR007922">
    <property type="entry name" value="DciA-like"/>
</dbReference>
<gene>
    <name evidence="1" type="ORF">ENP86_11780</name>
</gene>
<reference evidence="1" key="1">
    <citation type="journal article" date="2020" name="mSystems">
        <title>Genome- and Community-Level Interaction Insights into Carbon Utilization and Element Cycling Functions of Hydrothermarchaeota in Hydrothermal Sediment.</title>
        <authorList>
            <person name="Zhou Z."/>
            <person name="Liu Y."/>
            <person name="Xu W."/>
            <person name="Pan J."/>
            <person name="Luo Z.H."/>
            <person name="Li M."/>
        </authorList>
    </citation>
    <scope>NUCLEOTIDE SEQUENCE [LARGE SCALE GENOMIC DNA]</scope>
    <source>
        <strain evidence="1">SpSt-258</strain>
    </source>
</reference>
<dbReference type="PANTHER" id="PTHR36456:SF1">
    <property type="entry name" value="UPF0232 PROTEIN SCO3875"/>
    <property type="match status" value="1"/>
</dbReference>
<protein>
    <submittedName>
        <fullName evidence="1">DUF721 domain-containing protein</fullName>
    </submittedName>
</protein>
<dbReference type="AlphaFoldDB" id="A0A7V0Z7V0"/>
<dbReference type="PANTHER" id="PTHR36456">
    <property type="entry name" value="UPF0232 PROTEIN SCO3875"/>
    <property type="match status" value="1"/>
</dbReference>